<dbReference type="InterPro" id="IPR050151">
    <property type="entry name" value="Class-I_Pyr_Nuc-Dis_Oxidored"/>
</dbReference>
<dbReference type="Pfam" id="PF02852">
    <property type="entry name" value="Pyr_redox_dim"/>
    <property type="match status" value="1"/>
</dbReference>
<protein>
    <recommendedName>
        <fullName evidence="4 16">Dihydrolipoyl dehydrogenase</fullName>
        <ecNumber evidence="3 16">1.8.1.4</ecNumber>
    </recommendedName>
</protein>
<comment type="catalytic activity">
    <reaction evidence="12 16">
        <text>N(6)-[(R)-dihydrolipoyl]-L-lysyl-[protein] + NAD(+) = N(6)-[(R)-lipoyl]-L-lysyl-[protein] + NADH + H(+)</text>
        <dbReference type="Rhea" id="RHEA:15045"/>
        <dbReference type="Rhea" id="RHEA-COMP:10474"/>
        <dbReference type="Rhea" id="RHEA-COMP:10475"/>
        <dbReference type="ChEBI" id="CHEBI:15378"/>
        <dbReference type="ChEBI" id="CHEBI:57540"/>
        <dbReference type="ChEBI" id="CHEBI:57945"/>
        <dbReference type="ChEBI" id="CHEBI:83099"/>
        <dbReference type="ChEBI" id="CHEBI:83100"/>
        <dbReference type="EC" id="1.8.1.4"/>
    </reaction>
</comment>
<comment type="miscellaneous">
    <text evidence="16">The active site is a redox-active disulfide bond.</text>
</comment>
<feature type="binding site" evidence="14">
    <location>
        <begin position="150"/>
        <end position="152"/>
    </location>
    <ligand>
        <name>FAD</name>
        <dbReference type="ChEBI" id="CHEBI:57692"/>
    </ligand>
</feature>
<evidence type="ECO:0000256" key="3">
    <source>
        <dbReference type="ARBA" id="ARBA00012608"/>
    </source>
</evidence>
<dbReference type="SUPFAM" id="SSF51905">
    <property type="entry name" value="FAD/NAD(P)-binding domain"/>
    <property type="match status" value="1"/>
</dbReference>
<dbReference type="OrthoDB" id="9800167at2"/>
<comment type="cofactor">
    <cofactor evidence="14 16">
        <name>FAD</name>
        <dbReference type="ChEBI" id="CHEBI:57692"/>
    </cofactor>
    <text evidence="14 16">Binds 1 FAD per subunit.</text>
</comment>
<dbReference type="GO" id="GO:0050660">
    <property type="term" value="F:flavin adenine dinucleotide binding"/>
    <property type="evidence" value="ECO:0007669"/>
    <property type="project" value="InterPro"/>
</dbReference>
<evidence type="ECO:0000256" key="2">
    <source>
        <dbReference type="ARBA" id="ARBA00007532"/>
    </source>
</evidence>
<name>A0A117PX15_9ACTN</name>
<keyword evidence="7 14" id="KW-0274">FAD</keyword>
<dbReference type="GO" id="GO:0004148">
    <property type="term" value="F:dihydrolipoyl dehydrogenase (NADH) activity"/>
    <property type="evidence" value="ECO:0007669"/>
    <property type="project" value="UniProtKB-EC"/>
</dbReference>
<evidence type="ECO:0000313" key="19">
    <source>
        <dbReference type="EMBL" id="KUM96123.1"/>
    </source>
</evidence>
<evidence type="ECO:0000256" key="14">
    <source>
        <dbReference type="PIRSR" id="PIRSR000350-3"/>
    </source>
</evidence>
<dbReference type="InterPro" id="IPR036188">
    <property type="entry name" value="FAD/NAD-bd_sf"/>
</dbReference>
<evidence type="ECO:0000256" key="15">
    <source>
        <dbReference type="PIRSR" id="PIRSR000350-4"/>
    </source>
</evidence>
<evidence type="ECO:0000256" key="12">
    <source>
        <dbReference type="ARBA" id="ARBA00049187"/>
    </source>
</evidence>
<comment type="caution">
    <text evidence="19">The sequence shown here is derived from an EMBL/GenBank/DDBJ whole genome shotgun (WGS) entry which is preliminary data.</text>
</comment>
<dbReference type="STRING" id="67285.AQI88_13885"/>
<dbReference type="PANTHER" id="PTHR22912">
    <property type="entry name" value="DISULFIDE OXIDOREDUCTASE"/>
    <property type="match status" value="1"/>
</dbReference>
<dbReference type="Gene3D" id="3.30.390.30">
    <property type="match status" value="1"/>
</dbReference>
<feature type="binding site" evidence="14">
    <location>
        <begin position="187"/>
        <end position="194"/>
    </location>
    <ligand>
        <name>NAD(+)</name>
        <dbReference type="ChEBI" id="CHEBI:57540"/>
    </ligand>
</feature>
<reference evidence="19 20" key="1">
    <citation type="submission" date="2015-10" db="EMBL/GenBank/DDBJ databases">
        <title>Draft genome sequence of Streptomyces cellostaticus DSM 40189, type strain for the species Streptomyces cellostaticus.</title>
        <authorList>
            <person name="Ruckert C."/>
            <person name="Winkler A."/>
            <person name="Kalinowski J."/>
            <person name="Kampfer P."/>
            <person name="Glaeser S."/>
        </authorList>
    </citation>
    <scope>NUCLEOTIDE SEQUENCE [LARGE SCALE GENOMIC DNA]</scope>
    <source>
        <strain evidence="19 20">DSM 40189</strain>
    </source>
</reference>
<dbReference type="InterPro" id="IPR006258">
    <property type="entry name" value="Lipoamide_DH"/>
</dbReference>
<evidence type="ECO:0000256" key="11">
    <source>
        <dbReference type="ARBA" id="ARBA00023284"/>
    </source>
</evidence>
<dbReference type="RefSeq" id="WP_066997503.1">
    <property type="nucleotide sequence ID" value="NZ_BNDU01000003.1"/>
</dbReference>
<dbReference type="Gene3D" id="3.50.50.60">
    <property type="entry name" value="FAD/NAD(P)-binding domain"/>
    <property type="match status" value="2"/>
</dbReference>
<keyword evidence="9 14" id="KW-0520">NAD</keyword>
<comment type="similarity">
    <text evidence="2 16">Belongs to the class-I pyridine nucleotide-disulfide oxidoreductase family.</text>
</comment>
<dbReference type="InterPro" id="IPR001100">
    <property type="entry name" value="Pyr_nuc-diS_OxRdtase"/>
</dbReference>
<dbReference type="InterPro" id="IPR023753">
    <property type="entry name" value="FAD/NAD-binding_dom"/>
</dbReference>
<evidence type="ECO:0000256" key="6">
    <source>
        <dbReference type="ARBA" id="ARBA00022630"/>
    </source>
</evidence>
<dbReference type="PROSITE" id="PS00076">
    <property type="entry name" value="PYRIDINE_REDOX_1"/>
    <property type="match status" value="1"/>
</dbReference>
<dbReference type="InterPro" id="IPR004099">
    <property type="entry name" value="Pyr_nucl-diS_OxRdtase_dimer"/>
</dbReference>
<evidence type="ECO:0000256" key="10">
    <source>
        <dbReference type="ARBA" id="ARBA00023157"/>
    </source>
</evidence>
<feature type="binding site" evidence="14">
    <location>
        <position position="52"/>
    </location>
    <ligand>
        <name>FAD</name>
        <dbReference type="ChEBI" id="CHEBI:57692"/>
    </ligand>
</feature>
<evidence type="ECO:0000259" key="18">
    <source>
        <dbReference type="Pfam" id="PF07992"/>
    </source>
</evidence>
<organism evidence="19 20">
    <name type="scientific">Streptomyces cellostaticus</name>
    <dbReference type="NCBI Taxonomy" id="67285"/>
    <lineage>
        <taxon>Bacteria</taxon>
        <taxon>Bacillati</taxon>
        <taxon>Actinomycetota</taxon>
        <taxon>Actinomycetes</taxon>
        <taxon>Kitasatosporales</taxon>
        <taxon>Streptomycetaceae</taxon>
        <taxon>Streptomyces</taxon>
    </lineage>
</organism>
<keyword evidence="10" id="KW-1015">Disulfide bond</keyword>
<accession>A0A117PX15</accession>
<dbReference type="GO" id="GO:0006103">
    <property type="term" value="P:2-oxoglutarate metabolic process"/>
    <property type="evidence" value="ECO:0007669"/>
    <property type="project" value="TreeGrafter"/>
</dbReference>
<feature type="binding site" evidence="14">
    <location>
        <position position="278"/>
    </location>
    <ligand>
        <name>NAD(+)</name>
        <dbReference type="ChEBI" id="CHEBI:57540"/>
    </ligand>
</feature>
<feature type="disulfide bond" description="Redox-active" evidence="15">
    <location>
        <begin position="43"/>
        <end position="48"/>
    </location>
</feature>
<gene>
    <name evidence="19" type="ORF">AQI88_13885</name>
</gene>
<feature type="binding site" evidence="14">
    <location>
        <position position="321"/>
    </location>
    <ligand>
        <name>FAD</name>
        <dbReference type="ChEBI" id="CHEBI:57692"/>
    </ligand>
</feature>
<dbReference type="PANTHER" id="PTHR22912:SF217">
    <property type="entry name" value="DIHYDROLIPOYL DEHYDROGENASE"/>
    <property type="match status" value="1"/>
</dbReference>
<dbReference type="PRINTS" id="PR00368">
    <property type="entry name" value="FADPNR"/>
</dbReference>
<feature type="domain" description="Pyridine nucleotide-disulphide oxidoreductase dimerisation" evidence="17">
    <location>
        <begin position="358"/>
        <end position="464"/>
    </location>
</feature>
<evidence type="ECO:0000256" key="8">
    <source>
        <dbReference type="ARBA" id="ARBA00023002"/>
    </source>
</evidence>
<evidence type="ECO:0000256" key="9">
    <source>
        <dbReference type="ARBA" id="ARBA00023027"/>
    </source>
</evidence>
<keyword evidence="6 16" id="KW-0285">Flavoprotein</keyword>
<dbReference type="FunFam" id="3.30.390.30:FF:000001">
    <property type="entry name" value="Dihydrolipoyl dehydrogenase"/>
    <property type="match status" value="1"/>
</dbReference>
<evidence type="ECO:0000256" key="16">
    <source>
        <dbReference type="RuleBase" id="RU003692"/>
    </source>
</evidence>
<dbReference type="SUPFAM" id="SSF55424">
    <property type="entry name" value="FAD/NAD-linked reductases, dimerisation (C-terminal) domain"/>
    <property type="match status" value="1"/>
</dbReference>
<dbReference type="GO" id="GO:0005737">
    <property type="term" value="C:cytoplasm"/>
    <property type="evidence" value="ECO:0007669"/>
    <property type="project" value="UniProtKB-SubCell"/>
</dbReference>
<evidence type="ECO:0000256" key="7">
    <source>
        <dbReference type="ARBA" id="ARBA00022827"/>
    </source>
</evidence>
<evidence type="ECO:0000256" key="1">
    <source>
        <dbReference type="ARBA" id="ARBA00004496"/>
    </source>
</evidence>
<evidence type="ECO:0000313" key="20">
    <source>
        <dbReference type="Proteomes" id="UP000054241"/>
    </source>
</evidence>
<keyword evidence="20" id="KW-1185">Reference proteome</keyword>
<keyword evidence="5" id="KW-0963">Cytoplasm</keyword>
<dbReference type="InterPro" id="IPR012999">
    <property type="entry name" value="Pyr_OxRdtase_I_AS"/>
</dbReference>
<evidence type="ECO:0000256" key="5">
    <source>
        <dbReference type="ARBA" id="ARBA00022490"/>
    </source>
</evidence>
<dbReference type="EC" id="1.8.1.4" evidence="3 16"/>
<keyword evidence="8 16" id="KW-0560">Oxidoreductase</keyword>
<dbReference type="PRINTS" id="PR00411">
    <property type="entry name" value="PNDRDTASEI"/>
</dbReference>
<feature type="active site" description="Proton acceptor" evidence="13">
    <location>
        <position position="455"/>
    </location>
</feature>
<dbReference type="NCBIfam" id="TIGR01350">
    <property type="entry name" value="lipoamide_DH"/>
    <property type="match status" value="1"/>
</dbReference>
<keyword evidence="14" id="KW-0547">Nucleotide-binding</keyword>
<dbReference type="Proteomes" id="UP000054241">
    <property type="component" value="Unassembled WGS sequence"/>
</dbReference>
<evidence type="ECO:0000256" key="4">
    <source>
        <dbReference type="ARBA" id="ARBA00016961"/>
    </source>
</evidence>
<dbReference type="PIRSF" id="PIRSF000350">
    <property type="entry name" value="Mercury_reductase_MerA"/>
    <property type="match status" value="1"/>
</dbReference>
<proteinExistence type="inferred from homology"/>
<evidence type="ECO:0000259" key="17">
    <source>
        <dbReference type="Pfam" id="PF02852"/>
    </source>
</evidence>
<comment type="subcellular location">
    <subcellularLocation>
        <location evidence="1">Cytoplasm</location>
    </subcellularLocation>
</comment>
<sequence length="477" mass="49669">MSINTPDVIVIGGGTGGYSTALRAASLGLDVVLVERDKVGGTCLHRGCIPSKAMLHAAELVDGIAEARERWGVKATLDSVDWPALVATRDDIVARNHQGVEAHLAHAGVRVVRGSARLTGPRAVRVEDVHNEPALGVRDFIAHRGIVLATGSRPRMLPGLSPDGRRVVTSDDALFAPGLPASVLVLGGGAIGVEYASFHRSMGAQVTLVEAADRIVPLEDAEVSRHLTRGLKKRGIDVQAGARLLDAEVLEDGIRARVRTARGETRVVEAERLLVAVGRAPVTEGLDLAAAGLTTDERGFVAPADWSRLETAVPGMHVVGDLLPPPSLGLAHASFAEGLLVAETLAGMSSPAVEYAAVPRVTYSSPQTASVGLGEAEARARGHEVEVNTMPLTAVAKGMVHGQGGMVKVVAEAGGGQVLGVHLVGPHVSEMIAESQLIVGWDAQPSDVARHVHAHPTLSEAVGEVFLTLAGRGLHQQ</sequence>
<evidence type="ECO:0000256" key="13">
    <source>
        <dbReference type="PIRSR" id="PIRSR000350-2"/>
    </source>
</evidence>
<feature type="binding site" evidence="14">
    <location>
        <position position="210"/>
    </location>
    <ligand>
        <name>NAD(+)</name>
        <dbReference type="ChEBI" id="CHEBI:57540"/>
    </ligand>
</feature>
<dbReference type="AlphaFoldDB" id="A0A117PX15"/>
<dbReference type="InterPro" id="IPR016156">
    <property type="entry name" value="FAD/NAD-linked_Rdtase_dimer_sf"/>
</dbReference>
<feature type="domain" description="FAD/NAD(P)-binding" evidence="18">
    <location>
        <begin position="7"/>
        <end position="338"/>
    </location>
</feature>
<dbReference type="Pfam" id="PF07992">
    <property type="entry name" value="Pyr_redox_2"/>
    <property type="match status" value="1"/>
</dbReference>
<keyword evidence="11 16" id="KW-0676">Redox-active center</keyword>
<dbReference type="EMBL" id="LMWL01000023">
    <property type="protein sequence ID" value="KUM96123.1"/>
    <property type="molecule type" value="Genomic_DNA"/>
</dbReference>